<dbReference type="PANTHER" id="PTHR11689">
    <property type="entry name" value="CHLORIDE CHANNEL PROTEIN CLC FAMILY MEMBER"/>
    <property type="match status" value="1"/>
</dbReference>
<keyword evidence="5" id="KW-1185">Reference proteome</keyword>
<feature type="compositionally biased region" description="Polar residues" evidence="3">
    <location>
        <begin position="81"/>
        <end position="94"/>
    </location>
</feature>
<protein>
    <submittedName>
        <fullName evidence="4">Uncharacterized protein</fullName>
    </submittedName>
</protein>
<name>A0A5N6N260_9ASTR</name>
<gene>
    <name evidence="4" type="ORF">E3N88_28376</name>
</gene>
<dbReference type="InterPro" id="IPR051280">
    <property type="entry name" value="Cl-channel/antiporter"/>
</dbReference>
<dbReference type="EMBL" id="SZYD01000014">
    <property type="protein sequence ID" value="KAD4179785.1"/>
    <property type="molecule type" value="Genomic_DNA"/>
</dbReference>
<dbReference type="PANTHER" id="PTHR11689:SF136">
    <property type="entry name" value="H(+)_CL(-) EXCHANGE TRANSPORTER 7"/>
    <property type="match status" value="1"/>
</dbReference>
<feature type="region of interest" description="Disordered" evidence="3">
    <location>
        <begin position="71"/>
        <end position="94"/>
    </location>
</feature>
<evidence type="ECO:0000256" key="2">
    <source>
        <dbReference type="ARBA" id="ARBA00023122"/>
    </source>
</evidence>
<reference evidence="4 5" key="1">
    <citation type="submission" date="2019-05" db="EMBL/GenBank/DDBJ databases">
        <title>Mikania micrantha, genome provides insights into the molecular mechanism of rapid growth.</title>
        <authorList>
            <person name="Liu B."/>
        </authorList>
    </citation>
    <scope>NUCLEOTIDE SEQUENCE [LARGE SCALE GENOMIC DNA]</scope>
    <source>
        <strain evidence="4">NLD-2019</strain>
        <tissue evidence="4">Leaf</tissue>
    </source>
</reference>
<dbReference type="OrthoDB" id="428525at2759"/>
<keyword evidence="2" id="KW-0129">CBS domain</keyword>
<dbReference type="AlphaFoldDB" id="A0A5N6N260"/>
<keyword evidence="1" id="KW-0677">Repeat</keyword>
<sequence length="94" mass="10504">MAFLYVVDESRNGETMVIGLILRRHNLSDFVKPVTSKGLSINDILLNPDDLEMYIDLAPFVNPSPYVVPEDMSLTKDNEDSSSVELQSTSVRSL</sequence>
<dbReference type="Proteomes" id="UP000326396">
    <property type="component" value="Linkage Group LG4"/>
</dbReference>
<organism evidence="4 5">
    <name type="scientific">Mikania micrantha</name>
    <name type="common">bitter vine</name>
    <dbReference type="NCBI Taxonomy" id="192012"/>
    <lineage>
        <taxon>Eukaryota</taxon>
        <taxon>Viridiplantae</taxon>
        <taxon>Streptophyta</taxon>
        <taxon>Embryophyta</taxon>
        <taxon>Tracheophyta</taxon>
        <taxon>Spermatophyta</taxon>
        <taxon>Magnoliopsida</taxon>
        <taxon>eudicotyledons</taxon>
        <taxon>Gunneridae</taxon>
        <taxon>Pentapetalae</taxon>
        <taxon>asterids</taxon>
        <taxon>campanulids</taxon>
        <taxon>Asterales</taxon>
        <taxon>Asteraceae</taxon>
        <taxon>Asteroideae</taxon>
        <taxon>Heliantheae alliance</taxon>
        <taxon>Eupatorieae</taxon>
        <taxon>Mikania</taxon>
    </lineage>
</organism>
<proteinExistence type="predicted"/>
<dbReference type="GO" id="GO:0015108">
    <property type="term" value="F:chloride transmembrane transporter activity"/>
    <property type="evidence" value="ECO:0007669"/>
    <property type="project" value="TreeGrafter"/>
</dbReference>
<accession>A0A5N6N260</accession>
<evidence type="ECO:0000256" key="1">
    <source>
        <dbReference type="ARBA" id="ARBA00022737"/>
    </source>
</evidence>
<comment type="caution">
    <text evidence="4">The sequence shown here is derived from an EMBL/GenBank/DDBJ whole genome shotgun (WGS) entry which is preliminary data.</text>
</comment>
<evidence type="ECO:0000256" key="3">
    <source>
        <dbReference type="SAM" id="MobiDB-lite"/>
    </source>
</evidence>
<evidence type="ECO:0000313" key="5">
    <source>
        <dbReference type="Proteomes" id="UP000326396"/>
    </source>
</evidence>
<evidence type="ECO:0000313" key="4">
    <source>
        <dbReference type="EMBL" id="KAD4179785.1"/>
    </source>
</evidence>